<reference evidence="14 16" key="2">
    <citation type="submission" date="2007-08" db="EMBL/GenBank/DDBJ databases">
        <authorList>
            <person name="Fulton L."/>
            <person name="Clifton S."/>
            <person name="Fulton B."/>
            <person name="Xu J."/>
            <person name="Minx P."/>
            <person name="Pepin K.H."/>
            <person name="Johnson M."/>
            <person name="Thiruvilangam P."/>
            <person name="Bhonagiri V."/>
            <person name="Nash W.E."/>
            <person name="Wang C."/>
            <person name="Mardis E.R."/>
            <person name="Wilson R.K."/>
        </authorList>
    </citation>
    <scope>NUCLEOTIDE SEQUENCE [LARGE SCALE GENOMIC DNA]</scope>
    <source>
        <strain evidence="14 16">DSM 753</strain>
    </source>
</reference>
<dbReference type="AlphaFoldDB" id="A7VSV6"/>
<dbReference type="InterPro" id="IPR050428">
    <property type="entry name" value="TCS_sensor_his_kinase"/>
</dbReference>
<keyword evidence="7 14" id="KW-0418">Kinase</keyword>
<sequence>MKRLSLKTRLVLLHTGMMALVVCIVLALLFSISSREIVSNVENTLEASVFGAFEDMEYEDGRWDFDSDLMNLEDGVYLSVYDKNSQELLYGRIPYGFAYDLPFESGNLRTITAGENDYSVLDLEHTVNGRPVLIRGVISISDAERDFRYTLRLALILSPLMIFLTAVCGYLLSRRALYPVSKITKTVQEIQKEKDLSKRIDLGKGNDEIYTLARTFDGLLETIDAGMQREKQFTSDVAHELRTPISVVLMQCEDLLQGNHLDEEGRREVSVIHRKMKSISDMVSQLLLLSRADQGREKLNLEPVDFSEICEMVAEEFTGIAQEKGIQIQTRIEPGLQLTADQTLMIRLLGNLLENAVSYGNPGGHVWVSAWKADEYLQVLVKDDGIGISPQDLPRIWDRFYQADPSRNSDSSGLGLSMVKWIVEAHHGQISVSSELGKGTAFSCIFPSGS</sequence>
<dbReference type="SMART" id="SM00304">
    <property type="entry name" value="HAMP"/>
    <property type="match status" value="1"/>
</dbReference>
<dbReference type="CDD" id="cd06225">
    <property type="entry name" value="HAMP"/>
    <property type="match status" value="1"/>
</dbReference>
<keyword evidence="6 11" id="KW-0812">Transmembrane</keyword>
<dbReference type="PANTHER" id="PTHR45436:SF5">
    <property type="entry name" value="SENSOR HISTIDINE KINASE TRCS"/>
    <property type="match status" value="1"/>
</dbReference>
<dbReference type="Proteomes" id="UP000003490">
    <property type="component" value="Unassembled WGS sequence"/>
</dbReference>
<dbReference type="InterPro" id="IPR036890">
    <property type="entry name" value="HATPase_C_sf"/>
</dbReference>
<feature type="transmembrane region" description="Helical" evidence="11">
    <location>
        <begin position="149"/>
        <end position="172"/>
    </location>
</feature>
<dbReference type="GO" id="GO:0000155">
    <property type="term" value="F:phosphorelay sensor kinase activity"/>
    <property type="evidence" value="ECO:0007669"/>
    <property type="project" value="InterPro"/>
</dbReference>
<evidence type="ECO:0000256" key="9">
    <source>
        <dbReference type="ARBA" id="ARBA00023012"/>
    </source>
</evidence>
<evidence type="ECO:0000256" key="4">
    <source>
        <dbReference type="ARBA" id="ARBA00022553"/>
    </source>
</evidence>
<proteinExistence type="predicted"/>
<keyword evidence="10 11" id="KW-0472">Membrane</keyword>
<evidence type="ECO:0000259" key="12">
    <source>
        <dbReference type="PROSITE" id="PS50109"/>
    </source>
</evidence>
<keyword evidence="9" id="KW-0902">Two-component regulatory system</keyword>
<dbReference type="InterPro" id="IPR003661">
    <property type="entry name" value="HisK_dim/P_dom"/>
</dbReference>
<evidence type="ECO:0000256" key="5">
    <source>
        <dbReference type="ARBA" id="ARBA00022679"/>
    </source>
</evidence>
<dbReference type="FunFam" id="3.30.565.10:FF:000006">
    <property type="entry name" value="Sensor histidine kinase WalK"/>
    <property type="match status" value="1"/>
</dbReference>
<dbReference type="InterPro" id="IPR036097">
    <property type="entry name" value="HisK_dim/P_sf"/>
</dbReference>
<dbReference type="Pfam" id="PF02518">
    <property type="entry name" value="HATPase_c"/>
    <property type="match status" value="1"/>
</dbReference>
<organism evidence="14 16">
    <name type="scientific">[Clostridium] leptum DSM 753</name>
    <dbReference type="NCBI Taxonomy" id="428125"/>
    <lineage>
        <taxon>Bacteria</taxon>
        <taxon>Bacillati</taxon>
        <taxon>Bacillota</taxon>
        <taxon>Clostridia</taxon>
        <taxon>Eubacteriales</taxon>
        <taxon>Oscillospiraceae</taxon>
        <taxon>Oscillospiraceae incertae sedis</taxon>
    </lineage>
</organism>
<evidence type="ECO:0000313" key="16">
    <source>
        <dbReference type="Proteomes" id="UP000003490"/>
    </source>
</evidence>
<comment type="subcellular location">
    <subcellularLocation>
        <location evidence="2">Membrane</location>
    </subcellularLocation>
</comment>
<keyword evidence="4" id="KW-0597">Phosphoprotein</keyword>
<dbReference type="InterPro" id="IPR004358">
    <property type="entry name" value="Sig_transdc_His_kin-like_C"/>
</dbReference>
<dbReference type="PROSITE" id="PS50109">
    <property type="entry name" value="HIS_KIN"/>
    <property type="match status" value="1"/>
</dbReference>
<dbReference type="SUPFAM" id="SSF47384">
    <property type="entry name" value="Homodimeric domain of signal transducing histidine kinase"/>
    <property type="match status" value="1"/>
</dbReference>
<evidence type="ECO:0000256" key="3">
    <source>
        <dbReference type="ARBA" id="ARBA00012438"/>
    </source>
</evidence>
<feature type="domain" description="Histidine kinase" evidence="12">
    <location>
        <begin position="236"/>
        <end position="450"/>
    </location>
</feature>
<evidence type="ECO:0000259" key="13">
    <source>
        <dbReference type="PROSITE" id="PS50885"/>
    </source>
</evidence>
<keyword evidence="8 11" id="KW-1133">Transmembrane helix</keyword>
<dbReference type="EMBL" id="ABCB02000018">
    <property type="protein sequence ID" value="EDO61252.1"/>
    <property type="molecule type" value="Genomic_DNA"/>
</dbReference>
<dbReference type="Proteomes" id="UP000220611">
    <property type="component" value="Unassembled WGS sequence"/>
</dbReference>
<dbReference type="SMART" id="SM00387">
    <property type="entry name" value="HATPase_c"/>
    <property type="match status" value="1"/>
</dbReference>
<dbReference type="OrthoDB" id="9813151at2"/>
<dbReference type="InterPro" id="IPR003660">
    <property type="entry name" value="HAMP_dom"/>
</dbReference>
<dbReference type="EMBL" id="NOXF01000005">
    <property type="protein sequence ID" value="PEQ24527.1"/>
    <property type="molecule type" value="Genomic_DNA"/>
</dbReference>
<keyword evidence="17" id="KW-1185">Reference proteome</keyword>
<evidence type="ECO:0000256" key="6">
    <source>
        <dbReference type="ARBA" id="ARBA00022692"/>
    </source>
</evidence>
<feature type="domain" description="HAMP" evidence="13">
    <location>
        <begin position="174"/>
        <end position="228"/>
    </location>
</feature>
<dbReference type="Pfam" id="PF00512">
    <property type="entry name" value="HisKA"/>
    <property type="match status" value="1"/>
</dbReference>
<dbReference type="PANTHER" id="PTHR45436">
    <property type="entry name" value="SENSOR HISTIDINE KINASE YKOH"/>
    <property type="match status" value="1"/>
</dbReference>
<evidence type="ECO:0000313" key="14">
    <source>
        <dbReference type="EMBL" id="EDO61252.1"/>
    </source>
</evidence>
<name>A7VSV6_9FIRM</name>
<comment type="catalytic activity">
    <reaction evidence="1">
        <text>ATP + protein L-histidine = ADP + protein N-phospho-L-histidine.</text>
        <dbReference type="EC" id="2.7.13.3"/>
    </reaction>
</comment>
<reference evidence="14 16" key="1">
    <citation type="submission" date="2007-08" db="EMBL/GenBank/DDBJ databases">
        <title>Draft genome sequence of Clostridium leptum (DSM 753).</title>
        <authorList>
            <person name="Sudarsanam P."/>
            <person name="Ley R."/>
            <person name="Guruge J."/>
            <person name="Turnbaugh P.J."/>
            <person name="Mahowald M."/>
            <person name="Liep D."/>
            <person name="Gordon J."/>
        </authorList>
    </citation>
    <scope>NUCLEOTIDE SEQUENCE [LARGE SCALE GENOMIC DNA]</scope>
    <source>
        <strain evidence="14 16">DSM 753</strain>
    </source>
</reference>
<dbReference type="GO" id="GO:0005886">
    <property type="term" value="C:plasma membrane"/>
    <property type="evidence" value="ECO:0007669"/>
    <property type="project" value="TreeGrafter"/>
</dbReference>
<dbReference type="Pfam" id="PF00672">
    <property type="entry name" value="HAMP"/>
    <property type="match status" value="1"/>
</dbReference>
<dbReference type="InterPro" id="IPR005467">
    <property type="entry name" value="His_kinase_dom"/>
</dbReference>
<keyword evidence="5" id="KW-0808">Transferase</keyword>
<reference evidence="15 17" key="3">
    <citation type="submission" date="2017-07" db="EMBL/GenBank/DDBJ databases">
        <title>Prevalence of linear plasmids in Cutibacterium (Propionibacterium) acnes isolates obtained from prostatic tissue.</title>
        <authorList>
            <person name="Davidsson S."/>
            <person name="Carlsson J."/>
            <person name="Molling P."/>
            <person name="Andren O."/>
            <person name="Andersson S.-O."/>
            <person name="Brzuszkiewicz E."/>
            <person name="Poehlein A."/>
            <person name="Al-Zeer M."/>
            <person name="Brinkmann V."/>
            <person name="Scavenius C."/>
            <person name="Nazipi S."/>
            <person name="Soderquist B."/>
            <person name="Bruggemann H."/>
        </authorList>
    </citation>
    <scope>NUCLEOTIDE SEQUENCE [LARGE SCALE GENOMIC DNA]</scope>
    <source>
        <strain evidence="15 17">DSM 753</strain>
    </source>
</reference>
<evidence type="ECO:0000256" key="11">
    <source>
        <dbReference type="SAM" id="Phobius"/>
    </source>
</evidence>
<gene>
    <name evidence="15" type="ORF">CH238_08150</name>
    <name evidence="14" type="ORF">CLOLEP_01647</name>
</gene>
<dbReference type="eggNOG" id="COG5000">
    <property type="taxonomic scope" value="Bacteria"/>
</dbReference>
<evidence type="ECO:0000313" key="15">
    <source>
        <dbReference type="EMBL" id="PEQ24527.1"/>
    </source>
</evidence>
<evidence type="ECO:0000256" key="7">
    <source>
        <dbReference type="ARBA" id="ARBA00022777"/>
    </source>
</evidence>
<dbReference type="Gene3D" id="3.30.565.10">
    <property type="entry name" value="Histidine kinase-like ATPase, C-terminal domain"/>
    <property type="match status" value="1"/>
</dbReference>
<evidence type="ECO:0000256" key="10">
    <source>
        <dbReference type="ARBA" id="ARBA00023136"/>
    </source>
</evidence>
<dbReference type="SUPFAM" id="SSF55874">
    <property type="entry name" value="ATPase domain of HSP90 chaperone/DNA topoisomerase II/histidine kinase"/>
    <property type="match status" value="1"/>
</dbReference>
<dbReference type="CDD" id="cd00082">
    <property type="entry name" value="HisKA"/>
    <property type="match status" value="1"/>
</dbReference>
<dbReference type="InterPro" id="IPR003594">
    <property type="entry name" value="HATPase_dom"/>
</dbReference>
<dbReference type="Gene3D" id="6.10.340.10">
    <property type="match status" value="1"/>
</dbReference>
<comment type="caution">
    <text evidence="14">The sequence shown here is derived from an EMBL/GenBank/DDBJ whole genome shotgun (WGS) entry which is preliminary data.</text>
</comment>
<evidence type="ECO:0000256" key="8">
    <source>
        <dbReference type="ARBA" id="ARBA00022989"/>
    </source>
</evidence>
<dbReference type="Gene3D" id="1.10.287.130">
    <property type="match status" value="1"/>
</dbReference>
<dbReference type="EC" id="2.7.13.3" evidence="3"/>
<protein>
    <recommendedName>
        <fullName evidence="3">histidine kinase</fullName>
        <ecNumber evidence="3">2.7.13.3</ecNumber>
    </recommendedName>
</protein>
<dbReference type="PRINTS" id="PR00344">
    <property type="entry name" value="BCTRLSENSOR"/>
</dbReference>
<evidence type="ECO:0000313" key="17">
    <source>
        <dbReference type="Proteomes" id="UP000220611"/>
    </source>
</evidence>
<dbReference type="PROSITE" id="PS50885">
    <property type="entry name" value="HAMP"/>
    <property type="match status" value="1"/>
</dbReference>
<accession>A7VSV6</accession>
<dbReference type="SMART" id="SM00388">
    <property type="entry name" value="HisKA"/>
    <property type="match status" value="1"/>
</dbReference>
<dbReference type="CDD" id="cd00075">
    <property type="entry name" value="HATPase"/>
    <property type="match status" value="1"/>
</dbReference>
<dbReference type="HOGENOM" id="CLU_000445_89_6_9"/>
<evidence type="ECO:0000256" key="2">
    <source>
        <dbReference type="ARBA" id="ARBA00004370"/>
    </source>
</evidence>
<dbReference type="eggNOG" id="COG5002">
    <property type="taxonomic scope" value="Bacteria"/>
</dbReference>
<evidence type="ECO:0000256" key="1">
    <source>
        <dbReference type="ARBA" id="ARBA00000085"/>
    </source>
</evidence>